<comment type="caution">
    <text evidence="1">The sequence shown here is derived from an EMBL/GenBank/DDBJ whole genome shotgun (WGS) entry which is preliminary data.</text>
</comment>
<dbReference type="AlphaFoldDB" id="A0A9D2I234"/>
<protein>
    <recommendedName>
        <fullName evidence="3">Phage protein</fullName>
    </recommendedName>
</protein>
<dbReference type="EMBL" id="DWYW01000257">
    <property type="protein sequence ID" value="HJA91331.1"/>
    <property type="molecule type" value="Genomic_DNA"/>
</dbReference>
<proteinExistence type="predicted"/>
<reference evidence="1" key="1">
    <citation type="journal article" date="2021" name="PeerJ">
        <title>Extensive microbial diversity within the chicken gut microbiome revealed by metagenomics and culture.</title>
        <authorList>
            <person name="Gilroy R."/>
            <person name="Ravi A."/>
            <person name="Getino M."/>
            <person name="Pursley I."/>
            <person name="Horton D.L."/>
            <person name="Alikhan N.F."/>
            <person name="Baker D."/>
            <person name="Gharbi K."/>
            <person name="Hall N."/>
            <person name="Watson M."/>
            <person name="Adriaenssens E.M."/>
            <person name="Foster-Nyarko E."/>
            <person name="Jarju S."/>
            <person name="Secka A."/>
            <person name="Antonio M."/>
            <person name="Oren A."/>
            <person name="Chaudhuri R.R."/>
            <person name="La Ragione R."/>
            <person name="Hildebrand F."/>
            <person name="Pallen M.J."/>
        </authorList>
    </citation>
    <scope>NUCLEOTIDE SEQUENCE</scope>
    <source>
        <strain evidence="1">CHK171-505</strain>
    </source>
</reference>
<sequence length="258" mass="29075">MEFTKEALQYLIDLGIRPDERVVDIVDERGIERVFTFNANGSATEIEPNVTYRAKESIRVHTLNGLCEYIESQRERQEVPLFIQIEDEKTVRLLGTLDAEGRREQLLVASAIVPDFNYDYFMDSESLIISLQAQFAPSEDREVLLQVLGNIKEENVRTVGDDGVSQAVKIKQGLTSVADVIVPNPVNLAPFRTFLEVEQPFSNFIFRMKDGPKGALFEADGGVWRNDAIANIANYLHDRLIGEPAERGEEPFNVTIIA</sequence>
<evidence type="ECO:0000313" key="2">
    <source>
        <dbReference type="Proteomes" id="UP000886856"/>
    </source>
</evidence>
<accession>A0A9D2I234</accession>
<evidence type="ECO:0000313" key="1">
    <source>
        <dbReference type="EMBL" id="HJA91331.1"/>
    </source>
</evidence>
<gene>
    <name evidence="1" type="ORF">H9948_11140</name>
</gene>
<dbReference type="Proteomes" id="UP000886856">
    <property type="component" value="Unassembled WGS sequence"/>
</dbReference>
<evidence type="ECO:0008006" key="3">
    <source>
        <dbReference type="Google" id="ProtNLM"/>
    </source>
</evidence>
<reference evidence="1" key="2">
    <citation type="submission" date="2021-04" db="EMBL/GenBank/DDBJ databases">
        <authorList>
            <person name="Gilroy R."/>
        </authorList>
    </citation>
    <scope>NUCLEOTIDE SEQUENCE</scope>
    <source>
        <strain evidence="1">CHK171-505</strain>
    </source>
</reference>
<name>A0A9D2I234_9LACT</name>
<organism evidence="1 2">
    <name type="scientific">Candidatus Jeotgalibaca merdavium</name>
    <dbReference type="NCBI Taxonomy" id="2838627"/>
    <lineage>
        <taxon>Bacteria</taxon>
        <taxon>Bacillati</taxon>
        <taxon>Bacillota</taxon>
        <taxon>Bacilli</taxon>
        <taxon>Lactobacillales</taxon>
        <taxon>Carnobacteriaceae</taxon>
        <taxon>Jeotgalibaca</taxon>
    </lineage>
</organism>